<dbReference type="AlphaFoldDB" id="A0A067K4C9"/>
<organism evidence="2 3">
    <name type="scientific">Jatropha curcas</name>
    <name type="common">Barbados nut</name>
    <dbReference type="NCBI Taxonomy" id="180498"/>
    <lineage>
        <taxon>Eukaryota</taxon>
        <taxon>Viridiplantae</taxon>
        <taxon>Streptophyta</taxon>
        <taxon>Embryophyta</taxon>
        <taxon>Tracheophyta</taxon>
        <taxon>Spermatophyta</taxon>
        <taxon>Magnoliopsida</taxon>
        <taxon>eudicotyledons</taxon>
        <taxon>Gunneridae</taxon>
        <taxon>Pentapetalae</taxon>
        <taxon>rosids</taxon>
        <taxon>fabids</taxon>
        <taxon>Malpighiales</taxon>
        <taxon>Euphorbiaceae</taxon>
        <taxon>Crotonoideae</taxon>
        <taxon>Jatropheae</taxon>
        <taxon>Jatropha</taxon>
    </lineage>
</organism>
<protein>
    <submittedName>
        <fullName evidence="2">Uncharacterized protein</fullName>
    </submittedName>
</protein>
<feature type="compositionally biased region" description="Basic and acidic residues" evidence="1">
    <location>
        <begin position="43"/>
        <end position="69"/>
    </location>
</feature>
<evidence type="ECO:0000313" key="2">
    <source>
        <dbReference type="EMBL" id="KDP27105.1"/>
    </source>
</evidence>
<evidence type="ECO:0000313" key="3">
    <source>
        <dbReference type="Proteomes" id="UP000027138"/>
    </source>
</evidence>
<evidence type="ECO:0000256" key="1">
    <source>
        <dbReference type="SAM" id="MobiDB-lite"/>
    </source>
</evidence>
<proteinExistence type="predicted"/>
<feature type="region of interest" description="Disordered" evidence="1">
    <location>
        <begin position="22"/>
        <end position="69"/>
    </location>
</feature>
<name>A0A067K4C9_JATCU</name>
<accession>A0A067K4C9</accession>
<dbReference type="EMBL" id="KK914870">
    <property type="protein sequence ID" value="KDP27105.1"/>
    <property type="molecule type" value="Genomic_DNA"/>
</dbReference>
<gene>
    <name evidence="2" type="ORF">JCGZ_20329</name>
</gene>
<dbReference type="Proteomes" id="UP000027138">
    <property type="component" value="Unassembled WGS sequence"/>
</dbReference>
<reference evidence="2 3" key="1">
    <citation type="journal article" date="2014" name="PLoS ONE">
        <title>Global Analysis of Gene Expression Profiles in Physic Nut (Jatropha curcas L.) Seedlings Exposed to Salt Stress.</title>
        <authorList>
            <person name="Zhang L."/>
            <person name="Zhang C."/>
            <person name="Wu P."/>
            <person name="Chen Y."/>
            <person name="Li M."/>
            <person name="Jiang H."/>
            <person name="Wu G."/>
        </authorList>
    </citation>
    <scope>NUCLEOTIDE SEQUENCE [LARGE SCALE GENOMIC DNA]</scope>
    <source>
        <strain evidence="3">cv. GZQX0401</strain>
        <tissue evidence="2">Young leaves</tissue>
    </source>
</reference>
<keyword evidence="3" id="KW-1185">Reference proteome</keyword>
<sequence length="86" mass="9641">MIGETPKLLAISVTQISIPERDSFGSGNGEYIEEYSSSKQRKERVEDGVNDRWNGGDDDRGERTKKLKEKSGVYKSKGNFILGFLP</sequence>